<organism evidence="1 2">
    <name type="scientific">Salvator merianae</name>
    <name type="common">Argentine black and white tegu</name>
    <name type="synonym">Tupinambis merianae</name>
    <dbReference type="NCBI Taxonomy" id="96440"/>
    <lineage>
        <taxon>Eukaryota</taxon>
        <taxon>Metazoa</taxon>
        <taxon>Chordata</taxon>
        <taxon>Craniata</taxon>
        <taxon>Vertebrata</taxon>
        <taxon>Euteleostomi</taxon>
        <taxon>Lepidosauria</taxon>
        <taxon>Squamata</taxon>
        <taxon>Bifurcata</taxon>
        <taxon>Unidentata</taxon>
        <taxon>Episquamata</taxon>
        <taxon>Laterata</taxon>
        <taxon>Teiioidea</taxon>
        <taxon>Teiidae</taxon>
        <taxon>Salvator</taxon>
    </lineage>
</organism>
<dbReference type="GeneTree" id="ENSGT00940000175311"/>
<keyword evidence="2" id="KW-1185">Reference proteome</keyword>
<protein>
    <submittedName>
        <fullName evidence="1">Uncharacterized protein</fullName>
    </submittedName>
</protein>
<dbReference type="OMA" id="WMENERM"/>
<accession>A0A8D0E6E7</accession>
<dbReference type="PANTHER" id="PTHR13154">
    <property type="entry name" value="POLYADENYLATE-BINDING PROTEIN-INTERACTING PROTEIN 2"/>
    <property type="match status" value="1"/>
</dbReference>
<dbReference type="PANTHER" id="PTHR13154:SF2">
    <property type="entry name" value="POLYADENYLATE-BINDING PROTEIN-INTERACTING PROTEIN 2"/>
    <property type="match status" value="1"/>
</dbReference>
<dbReference type="AlphaFoldDB" id="A0A8D0E6E7"/>
<dbReference type="GO" id="GO:0005737">
    <property type="term" value="C:cytoplasm"/>
    <property type="evidence" value="ECO:0007669"/>
    <property type="project" value="TreeGrafter"/>
</dbReference>
<evidence type="ECO:0000313" key="2">
    <source>
        <dbReference type="Proteomes" id="UP000694421"/>
    </source>
</evidence>
<dbReference type="Ensembl" id="ENSSMRT00000032026.1">
    <property type="protein sequence ID" value="ENSSMRP00000027410.1"/>
    <property type="gene ID" value="ENSSMRG00000021136.1"/>
</dbReference>
<sequence length="59" mass="7010">MEDPSWRSYSPSIINEDVTMNGHSYENDKPFSDYMWMENERMKSNQNPSAKEFVPGLKY</sequence>
<dbReference type="Proteomes" id="UP000694421">
    <property type="component" value="Unplaced"/>
</dbReference>
<dbReference type="InterPro" id="IPR040396">
    <property type="entry name" value="PAIP2-like"/>
</dbReference>
<name>A0A8D0E6E7_SALMN</name>
<reference evidence="1" key="1">
    <citation type="submission" date="2025-08" db="UniProtKB">
        <authorList>
            <consortium name="Ensembl"/>
        </authorList>
    </citation>
    <scope>IDENTIFICATION</scope>
</reference>
<dbReference type="GO" id="GO:0045947">
    <property type="term" value="P:negative regulation of translational initiation"/>
    <property type="evidence" value="ECO:0007669"/>
    <property type="project" value="InterPro"/>
</dbReference>
<proteinExistence type="predicted"/>
<reference evidence="1" key="2">
    <citation type="submission" date="2025-09" db="UniProtKB">
        <authorList>
            <consortium name="Ensembl"/>
        </authorList>
    </citation>
    <scope>IDENTIFICATION</scope>
</reference>
<evidence type="ECO:0000313" key="1">
    <source>
        <dbReference type="Ensembl" id="ENSSMRP00000027410.1"/>
    </source>
</evidence>
<dbReference type="GO" id="GO:0000900">
    <property type="term" value="F:mRNA regulatory element binding translation repressor activity"/>
    <property type="evidence" value="ECO:0007669"/>
    <property type="project" value="InterPro"/>
</dbReference>